<gene>
    <name evidence="1" type="ORF">E0946_00530</name>
</gene>
<evidence type="ECO:0000313" key="2">
    <source>
        <dbReference type="Proteomes" id="UP000294588"/>
    </source>
</evidence>
<organism evidence="1 2">
    <name type="scientific">Candidatus Syntrophosphaera thermopropionivorans</name>
    <dbReference type="NCBI Taxonomy" id="2593015"/>
    <lineage>
        <taxon>Bacteria</taxon>
        <taxon>Pseudomonadati</taxon>
        <taxon>Candidatus Cloacimonadota</taxon>
        <taxon>Candidatus Cloacimonadia</taxon>
        <taxon>Candidatus Cloacimonadales</taxon>
        <taxon>Candidatus Cloacimonadaceae</taxon>
        <taxon>Candidatus Syntrophosphaera</taxon>
    </lineage>
</organism>
<keyword evidence="2" id="KW-1185">Reference proteome</keyword>
<dbReference type="EMBL" id="SMOG01000001">
    <property type="protein sequence ID" value="TDF74602.1"/>
    <property type="molecule type" value="Genomic_DNA"/>
</dbReference>
<comment type="caution">
    <text evidence="1">The sequence shown here is derived from an EMBL/GenBank/DDBJ whole genome shotgun (WGS) entry which is preliminary data.</text>
</comment>
<dbReference type="Proteomes" id="UP000294588">
    <property type="component" value="Unassembled WGS sequence"/>
</dbReference>
<accession>A0AC61QL01</accession>
<evidence type="ECO:0000313" key="1">
    <source>
        <dbReference type="EMBL" id="TDF74602.1"/>
    </source>
</evidence>
<protein>
    <submittedName>
        <fullName evidence="1">Polyprenol monophosphomannose synthase</fullName>
    </submittedName>
</protein>
<proteinExistence type="predicted"/>
<reference evidence="1" key="1">
    <citation type="submission" date="2019-03" db="EMBL/GenBank/DDBJ databases">
        <title>Candidatus Syntrophosphaera thermopropionivorans: a novel player in syntrophic propionate oxidation during anaerobic digestion.</title>
        <authorList>
            <person name="Dyksma S."/>
        </authorList>
    </citation>
    <scope>NUCLEOTIDE SEQUENCE</scope>
    <source>
        <strain evidence="1">W5</strain>
    </source>
</reference>
<sequence>MKALLIIPTYNEIANIKNIITASLSQSPDLYILVIDDNSPDGTAKAVKEMMENEPHINLIERPKKMGLGSAYVQGFKYALNNDYDYVLEMDADFSHNPADIPRLLEAAKKYDVVIGSRYCQGVNIINWPFRRLLISYFASKYVRIITGMPIKDPTSGFKCFRRRVLEAIDLDSILSDGYAFQIEMNFRAWVKGFTIYEIPIVFTERRDGVSKMSRQIVWEAAWMVWRLQIMKLLGKIK</sequence>
<name>A0AC61QL01_9BACT</name>